<dbReference type="OrthoDB" id="3210767at2"/>
<dbReference type="Proteomes" id="UP000244384">
    <property type="component" value="Chromosome"/>
</dbReference>
<gene>
    <name evidence="1" type="ORF">C3E78_06475</name>
</gene>
<dbReference type="PANTHER" id="PTHR30283">
    <property type="entry name" value="PEROXIDE STRESS RESPONSE PROTEIN YAAA"/>
    <property type="match status" value="1"/>
</dbReference>
<dbReference type="GO" id="GO:0005829">
    <property type="term" value="C:cytosol"/>
    <property type="evidence" value="ECO:0007669"/>
    <property type="project" value="TreeGrafter"/>
</dbReference>
<protein>
    <submittedName>
        <fullName evidence="1">Uncharacterized protein</fullName>
    </submittedName>
</protein>
<organism evidence="1 2">
    <name type="scientific">Aeromicrobium chenweiae</name>
    <dbReference type="NCBI Taxonomy" id="2079793"/>
    <lineage>
        <taxon>Bacteria</taxon>
        <taxon>Bacillati</taxon>
        <taxon>Actinomycetota</taxon>
        <taxon>Actinomycetes</taxon>
        <taxon>Propionibacteriales</taxon>
        <taxon>Nocardioidaceae</taxon>
        <taxon>Aeromicrobium</taxon>
    </lineage>
</organism>
<accession>A0A2S0WKK9</accession>
<evidence type="ECO:0000313" key="2">
    <source>
        <dbReference type="Proteomes" id="UP000244384"/>
    </source>
</evidence>
<dbReference type="Pfam" id="PF03883">
    <property type="entry name" value="H2O2_YaaD"/>
    <property type="match status" value="1"/>
</dbReference>
<reference evidence="2" key="1">
    <citation type="submission" date="2018-01" db="EMBL/GenBank/DDBJ databases">
        <authorList>
            <person name="Li J."/>
        </authorList>
    </citation>
    <scope>NUCLEOTIDE SEQUENCE [LARGE SCALE GENOMIC DNA]</scope>
    <source>
        <strain evidence="2">592</strain>
    </source>
</reference>
<dbReference type="RefSeq" id="WP_108577518.1">
    <property type="nucleotide sequence ID" value="NZ_CP026952.1"/>
</dbReference>
<dbReference type="PANTHER" id="PTHR30283:SF4">
    <property type="entry name" value="PEROXIDE STRESS RESISTANCE PROTEIN YAAA"/>
    <property type="match status" value="1"/>
</dbReference>
<accession>A0A5F2ESX3</accession>
<name>A0A2S0WKK9_9ACTN</name>
<dbReference type="InterPro" id="IPR005583">
    <property type="entry name" value="YaaA"/>
</dbReference>
<dbReference type="EMBL" id="CP026952">
    <property type="protein sequence ID" value="AWB91873.1"/>
    <property type="molecule type" value="Genomic_DNA"/>
</dbReference>
<dbReference type="KEGG" id="aez:C3E78_06475"/>
<keyword evidence="2" id="KW-1185">Reference proteome</keyword>
<evidence type="ECO:0000313" key="1">
    <source>
        <dbReference type="EMBL" id="AWB91873.1"/>
    </source>
</evidence>
<sequence>MLILLPPSEGKTRPESGAPLDLETLSFPALTPVREVLLRSLVKLCNGNPQRAAEVLGLGPTQASAITVNAALTEQPTARADAIYTGVLFSALDLPSLEEDARKRADASIAIASALFGLVRPDDLIPAYRLSGTVTLPRLGTVAARWRTTLPRVMQDEVGDGLLVDLRSGTYTALGKPPADLADRTATMRVLHEHQGRRKVISHFNKATKGHIVRGLMQSGADPRSIDELQGVLQDLGWTVERHGGRLDVVVAEVATS</sequence>
<dbReference type="AlphaFoldDB" id="A0A2S0WKK9"/>
<dbReference type="GO" id="GO:0033194">
    <property type="term" value="P:response to hydroperoxide"/>
    <property type="evidence" value="ECO:0007669"/>
    <property type="project" value="TreeGrafter"/>
</dbReference>
<proteinExistence type="predicted"/>